<accession>Q6ALM5</accession>
<name>Q6ALM5_DESPS</name>
<gene>
    <name evidence="1" type="ordered locus">DP2021</name>
</gene>
<organism evidence="1 2">
    <name type="scientific">Desulfotalea psychrophila (strain LSv54 / DSM 12343)</name>
    <dbReference type="NCBI Taxonomy" id="177439"/>
    <lineage>
        <taxon>Bacteria</taxon>
        <taxon>Pseudomonadati</taxon>
        <taxon>Thermodesulfobacteriota</taxon>
        <taxon>Desulfobulbia</taxon>
        <taxon>Desulfobulbales</taxon>
        <taxon>Desulfocapsaceae</taxon>
        <taxon>Desulfotalea</taxon>
    </lineage>
</organism>
<evidence type="ECO:0000313" key="2">
    <source>
        <dbReference type="Proteomes" id="UP000000602"/>
    </source>
</evidence>
<dbReference type="EMBL" id="CR522870">
    <property type="protein sequence ID" value="CAG36750.1"/>
    <property type="molecule type" value="Genomic_DNA"/>
</dbReference>
<reference evidence="2" key="1">
    <citation type="journal article" date="2004" name="Environ. Microbiol.">
        <title>The genome of Desulfotalea psychrophila, a sulfate-reducing bacterium from permanently cold Arctic sediments.</title>
        <authorList>
            <person name="Rabus R."/>
            <person name="Ruepp A."/>
            <person name="Frickey T."/>
            <person name="Rattei T."/>
            <person name="Fartmann B."/>
            <person name="Stark M."/>
            <person name="Bauer M."/>
            <person name="Zibat A."/>
            <person name="Lombardot T."/>
            <person name="Becker I."/>
            <person name="Amann J."/>
            <person name="Gellner K."/>
            <person name="Teeling H."/>
            <person name="Leuschner W.D."/>
            <person name="Gloeckner F.-O."/>
            <person name="Lupas A.N."/>
            <person name="Amann R."/>
            <person name="Klenk H.-P."/>
        </authorList>
    </citation>
    <scope>NUCLEOTIDE SEQUENCE [LARGE SCALE GENOMIC DNA]</scope>
    <source>
        <strain evidence="2">DSM 12343 / LSv54</strain>
    </source>
</reference>
<dbReference type="STRING" id="177439.DP2021"/>
<dbReference type="AlphaFoldDB" id="Q6ALM5"/>
<protein>
    <submittedName>
        <fullName evidence="1">Uncharacterized protein</fullName>
    </submittedName>
</protein>
<sequence length="83" mass="9340">MFRGDAESRYTRMISQGGRMKKRGTILVGMDEISSHAGRNKETIRQAIASRGFPAVKVRGRWESNTLLIEDWQRKQIVAGCGS</sequence>
<dbReference type="KEGG" id="dps:DP2021"/>
<proteinExistence type="predicted"/>
<dbReference type="HOGENOM" id="CLU_193610_0_0_7"/>
<dbReference type="Proteomes" id="UP000000602">
    <property type="component" value="Chromosome"/>
</dbReference>
<keyword evidence="2" id="KW-1185">Reference proteome</keyword>
<evidence type="ECO:0000313" key="1">
    <source>
        <dbReference type="EMBL" id="CAG36750.1"/>
    </source>
</evidence>